<dbReference type="GO" id="GO:0006409">
    <property type="term" value="P:tRNA export from nucleus"/>
    <property type="evidence" value="ECO:0007669"/>
    <property type="project" value="TreeGrafter"/>
</dbReference>
<evidence type="ECO:0000256" key="6">
    <source>
        <dbReference type="SAM" id="MobiDB-lite"/>
    </source>
</evidence>
<feature type="domain" description="Nrap protein" evidence="9">
    <location>
        <begin position="460"/>
        <end position="645"/>
    </location>
</feature>
<dbReference type="InterPro" id="IPR035368">
    <property type="entry name" value="Nrap_D3"/>
</dbReference>
<dbReference type="InterPro" id="IPR005554">
    <property type="entry name" value="NOL6/Upt22"/>
</dbReference>
<feature type="domain" description="Nrap protein" evidence="7">
    <location>
        <begin position="133"/>
        <end position="273"/>
    </location>
</feature>
<feature type="region of interest" description="Disordered" evidence="6">
    <location>
        <begin position="1214"/>
        <end position="1239"/>
    </location>
</feature>
<dbReference type="Gene3D" id="1.10.1410.10">
    <property type="match status" value="1"/>
</dbReference>
<reference evidence="13 14" key="1">
    <citation type="journal article" date="2015" name="Plant Cell">
        <title>Oil accumulation by the oleaginous diatom Fistulifera solaris as revealed by the genome and transcriptome.</title>
        <authorList>
            <person name="Tanaka T."/>
            <person name="Maeda Y."/>
            <person name="Veluchamy A."/>
            <person name="Tanaka M."/>
            <person name="Abida H."/>
            <person name="Marechal E."/>
            <person name="Bowler C."/>
            <person name="Muto M."/>
            <person name="Sunaga Y."/>
            <person name="Tanaka M."/>
            <person name="Yoshino T."/>
            <person name="Taniguchi T."/>
            <person name="Fukuda Y."/>
            <person name="Nemoto M."/>
            <person name="Matsumoto M."/>
            <person name="Wong P.S."/>
            <person name="Aburatani S."/>
            <person name="Fujibuchi W."/>
        </authorList>
    </citation>
    <scope>NUCLEOTIDE SEQUENCE [LARGE SCALE GENOMIC DNA]</scope>
    <source>
        <strain evidence="13 14">JPCC DA0580</strain>
    </source>
</reference>
<gene>
    <name evidence="13" type="ORF">FisN_15Hh004</name>
</gene>
<comment type="caution">
    <text evidence="13">The sequence shown here is derived from an EMBL/GenBank/DDBJ whole genome shotgun (WGS) entry which is preliminary data.</text>
</comment>
<evidence type="ECO:0000313" key="13">
    <source>
        <dbReference type="EMBL" id="GAX23093.1"/>
    </source>
</evidence>
<dbReference type="InterPro" id="IPR035369">
    <property type="entry name" value="Nrap_D4"/>
</dbReference>
<dbReference type="Pfam" id="PF03813">
    <property type="entry name" value="Nrap"/>
    <property type="match status" value="1"/>
</dbReference>
<keyword evidence="14" id="KW-1185">Reference proteome</keyword>
<evidence type="ECO:0000259" key="8">
    <source>
        <dbReference type="Pfam" id="PF17403"/>
    </source>
</evidence>
<dbReference type="PANTHER" id="PTHR17972:SF0">
    <property type="entry name" value="NUCLEOLAR PROTEIN 6"/>
    <property type="match status" value="1"/>
</dbReference>
<dbReference type="Gene3D" id="3.30.70.3030">
    <property type="match status" value="1"/>
</dbReference>
<feature type="domain" description="Nrap protein" evidence="10">
    <location>
        <begin position="712"/>
        <end position="871"/>
    </location>
</feature>
<feature type="domain" description="Nrap protein" evidence="8">
    <location>
        <begin position="291"/>
        <end position="452"/>
    </location>
</feature>
<dbReference type="InterPro" id="IPR035367">
    <property type="entry name" value="Nrap_D2"/>
</dbReference>
<dbReference type="Pfam" id="PF17405">
    <property type="entry name" value="Nrap_D4"/>
    <property type="match status" value="1"/>
</dbReference>
<dbReference type="PANTHER" id="PTHR17972">
    <property type="entry name" value="NUCLEOLAR RNA-ASSOCIATED PROTEIN"/>
    <property type="match status" value="1"/>
</dbReference>
<dbReference type="GO" id="GO:0032040">
    <property type="term" value="C:small-subunit processome"/>
    <property type="evidence" value="ECO:0007669"/>
    <property type="project" value="TreeGrafter"/>
</dbReference>
<feature type="domain" description="Nrap protein" evidence="11">
    <location>
        <begin position="879"/>
        <end position="1037"/>
    </location>
</feature>
<dbReference type="InterPro" id="IPR035082">
    <property type="entry name" value="Nrap_D1"/>
</dbReference>
<sequence>MKYVDDVQKDAEFLADAVHDLHKSNLLRLQLELLVKECRLSLDEHEDGYVCWAPAARDYLEKLQTAIKQIKPKILTNSDYDSYIAQLPTKLISDRAAESMELPWTESLDCHLQSHQYMTKYRGNGNVLPTFKLAVVIPNSLFDSKDYLRNRYLDKRNILASVVASELASLRYKSFISSVYWEFNHADKRRPLLMVVPQVEVKKHDKKRKKGENSTMKKLRFRVQISFEMESLDWMASKLRLLPNRCNLMHHNSNKKPWCTKAKTTPFYNHMLTDHVKRLFQTSPPTECQNVTETVILIQIWCLKRGLYRSHDGFDDWQVLLEYLVRTKQINSRMAPSQILAAFFKCCAQTNWLGEDTTKRQVLVMPSGDGSEHGSSPPMLSMAVCYQAEEGEPSTLLEYYQQHYTLGPVLLDESMTYNYLGSTSPSFMRTLQIESQRSLDALHSFNTFEFLFPKSSRRFYERYDAYMTVPLSSLKNRQSGVWKRVSELGEYEAVIRSIVLMLHRALGDRVRDVRILTTGNGNTSGTVFDAIRDSDEIPRQPIENAIANLIKSATGSDNLVIGISLDPDTCWRLVDRGPPADDTVASKEFTSLWGTKAELRRFNDGAIIYSAVWDDTDSVLSFQNDDTNQGGIVERIIRHILETHFLKEKNSSLRFHLRNIASIVDVVSAASQQEAWDAGNPAAAHRGAMKSFEAFSDFLRKNSIATEPVAGSLTEKISKLGLPLTIDAVEPLSPALRYVSLYPPIPHSLLGGPTTKDQVATGAIQSEPIEILLRLGASSKWPNDIAAIAAAKTAMLIQLTDAIEAMTYSSFSAPRSTVVTNEYADIAFQGYVFRLFLRADHEVKLLDTASVNDAAVLKRCLVASTHHSFVHSVYTKHASSSTVVRLTQKWLSSHLLSGQISFETIELLVCHVYTESPLGCPASFISGFLGVLGVLADHDWAREPLIVDPQHQISLDGRHRINETFERVRGSEFAQGPAMYIVTPNDYSQSSKLSYACNYYSRMFPEIVVLKRAQALAARTRDFLQKHSQEEDNWQAAFQETASSFRSYSSLLRIDPDLLVDNESTSTGADLSVRDGVSSYTRSMQLLRQGPKDLRIKLYRNLLPDQRVLLEWKPVTELVQRLRDQMGDLALFFYNQYCPDVIAVLWRPQEPRSFSARHSQFARPALNDGWKNDTLMIHNIHDIVRQLRGYSGGMLIDIKVFDSWGQIEDELVDGKSSKRKARELHNSSSGSEDSDSDIK</sequence>
<dbReference type="GO" id="GO:0032545">
    <property type="term" value="C:CURI complex"/>
    <property type="evidence" value="ECO:0007669"/>
    <property type="project" value="TreeGrafter"/>
</dbReference>
<evidence type="ECO:0000256" key="1">
    <source>
        <dbReference type="ARBA" id="ARBA00004604"/>
    </source>
</evidence>
<comment type="subcellular location">
    <subcellularLocation>
        <location evidence="1 5">Nucleus</location>
        <location evidence="1 5">Nucleolus</location>
    </subcellularLocation>
</comment>
<dbReference type="GO" id="GO:0006364">
    <property type="term" value="P:rRNA processing"/>
    <property type="evidence" value="ECO:0007669"/>
    <property type="project" value="TreeGrafter"/>
</dbReference>
<dbReference type="GO" id="GO:0034456">
    <property type="term" value="C:UTP-C complex"/>
    <property type="evidence" value="ECO:0007669"/>
    <property type="project" value="TreeGrafter"/>
</dbReference>
<evidence type="ECO:0000259" key="9">
    <source>
        <dbReference type="Pfam" id="PF17404"/>
    </source>
</evidence>
<organism evidence="13 14">
    <name type="scientific">Fistulifera solaris</name>
    <name type="common">Oleaginous diatom</name>
    <dbReference type="NCBI Taxonomy" id="1519565"/>
    <lineage>
        <taxon>Eukaryota</taxon>
        <taxon>Sar</taxon>
        <taxon>Stramenopiles</taxon>
        <taxon>Ochrophyta</taxon>
        <taxon>Bacillariophyta</taxon>
        <taxon>Bacillariophyceae</taxon>
        <taxon>Bacillariophycidae</taxon>
        <taxon>Naviculales</taxon>
        <taxon>Naviculaceae</taxon>
        <taxon>Fistulifera</taxon>
    </lineage>
</organism>
<comment type="similarity">
    <text evidence="2 5">Belongs to the NRAP family.</text>
</comment>
<dbReference type="Pfam" id="PF17404">
    <property type="entry name" value="Nrap_D3"/>
    <property type="match status" value="1"/>
</dbReference>
<dbReference type="OrthoDB" id="39626at2759"/>
<evidence type="ECO:0000313" key="14">
    <source>
        <dbReference type="Proteomes" id="UP000198406"/>
    </source>
</evidence>
<evidence type="ECO:0000259" key="11">
    <source>
        <dbReference type="Pfam" id="PF17406"/>
    </source>
</evidence>
<evidence type="ECO:0000259" key="10">
    <source>
        <dbReference type="Pfam" id="PF17405"/>
    </source>
</evidence>
<evidence type="ECO:0000256" key="4">
    <source>
        <dbReference type="ARBA" id="ARBA00023242"/>
    </source>
</evidence>
<dbReference type="Pfam" id="PF17406">
    <property type="entry name" value="Nrap_D5"/>
    <property type="match status" value="1"/>
</dbReference>
<keyword evidence="4 5" id="KW-0539">Nucleus</keyword>
<evidence type="ECO:0000256" key="5">
    <source>
        <dbReference type="RuleBase" id="RU364032"/>
    </source>
</evidence>
<dbReference type="InterPro" id="IPR035370">
    <property type="entry name" value="Nrap_D5"/>
</dbReference>
<dbReference type="AlphaFoldDB" id="A0A1Z5KA03"/>
<dbReference type="InParanoid" id="A0A1Z5KA03"/>
<evidence type="ECO:0000259" key="12">
    <source>
        <dbReference type="Pfam" id="PF17407"/>
    </source>
</evidence>
<accession>A0A1Z5KA03</accession>
<feature type="domain" description="Nrap protein" evidence="12">
    <location>
        <begin position="1048"/>
        <end position="1195"/>
    </location>
</feature>
<dbReference type="InterPro" id="IPR035371">
    <property type="entry name" value="Nrap_D6"/>
</dbReference>
<evidence type="ECO:0000259" key="7">
    <source>
        <dbReference type="Pfam" id="PF03813"/>
    </source>
</evidence>
<dbReference type="Pfam" id="PF17403">
    <property type="entry name" value="Nrap_D2"/>
    <property type="match status" value="1"/>
</dbReference>
<dbReference type="GO" id="GO:0003723">
    <property type="term" value="F:RNA binding"/>
    <property type="evidence" value="ECO:0007669"/>
    <property type="project" value="UniProtKB-KW"/>
</dbReference>
<dbReference type="Proteomes" id="UP000198406">
    <property type="component" value="Unassembled WGS sequence"/>
</dbReference>
<evidence type="ECO:0000256" key="3">
    <source>
        <dbReference type="ARBA" id="ARBA00022884"/>
    </source>
</evidence>
<protein>
    <submittedName>
        <fullName evidence="13">U3 small nucleolar RNA-associated protein 22</fullName>
    </submittedName>
</protein>
<evidence type="ECO:0000256" key="2">
    <source>
        <dbReference type="ARBA" id="ARBA00006674"/>
    </source>
</evidence>
<name>A0A1Z5KA03_FISSO</name>
<dbReference type="EMBL" id="BDSP01000193">
    <property type="protein sequence ID" value="GAX23093.1"/>
    <property type="molecule type" value="Genomic_DNA"/>
</dbReference>
<dbReference type="Pfam" id="PF17407">
    <property type="entry name" value="Nrap_D6"/>
    <property type="match status" value="1"/>
</dbReference>
<proteinExistence type="inferred from homology"/>
<keyword evidence="3 5" id="KW-0694">RNA-binding</keyword>